<dbReference type="EMBL" id="HBEG01018711">
    <property type="protein sequence ID" value="CAD8355971.1"/>
    <property type="molecule type" value="Transcribed_RNA"/>
</dbReference>
<sequence length="568" mass="61858">MVDNGAQDDEDDMEWGSFLEASWNKANTEKGHAAAAVTDVEPEDPVADGEMRAGAATSVVGAGGTAVGTDEDADLAWRRLLESQWNRAALGTQEATEELPLPEEDGEPEGEAAGKLDALRAGSVSFVEIEDDGNEEEGEAEGEEATQPAEDAALGEEAGEGTQPDRRGERAVSALHMGEGVATKPKVTGPVPKWGKLGKPPTARKEYLVDNRKLMARTQGLGFRLSKNIDDKDRTSVAPWGSTVSGMDEGDGWLRVTTPRGDRFLPFTTNGVRVLNLKVALARTTSATHFAVLDGSRAPTPSANSPKPPGPWKAVGPQWKPGGDCLGRPRSGEWASLPKAGPLQRSGSFDGASQARQPWVAKRSASADLGQSASKRNKQNFEPLAACDCEGRPYDLRHVVVNFANVGASYGKKVLGKRAENGERIFDWDGVRRCVRHLRFELGMQVIGVIYENFLGSDKGGTEVGLPADIRRMCDSVEETPRLTGRNQKSADDEMTIKCAWRRNCRFMDNDNYRDWLKKMSNDKCRTWLENTQELLQMRYYFDSKLGSFDTLDGNIPAGLLAPGSFRR</sequence>
<dbReference type="AlphaFoldDB" id="A0A7S0A867"/>
<name>A0A7S0A867_9DINO</name>
<dbReference type="InterPro" id="IPR021869">
    <property type="entry name" value="RNase_Zc3h12_NYN"/>
</dbReference>
<feature type="region of interest" description="Disordered" evidence="1">
    <location>
        <begin position="292"/>
        <end position="375"/>
    </location>
</feature>
<feature type="compositionally biased region" description="Acidic residues" evidence="1">
    <location>
        <begin position="95"/>
        <end position="110"/>
    </location>
</feature>
<evidence type="ECO:0000259" key="2">
    <source>
        <dbReference type="Pfam" id="PF11977"/>
    </source>
</evidence>
<gene>
    <name evidence="3" type="ORF">PBAH0796_LOCUS11338</name>
</gene>
<evidence type="ECO:0000313" key="3">
    <source>
        <dbReference type="EMBL" id="CAD8355971.1"/>
    </source>
</evidence>
<dbReference type="Pfam" id="PF11977">
    <property type="entry name" value="RNase_Zc3h12a"/>
    <property type="match status" value="1"/>
</dbReference>
<feature type="compositionally biased region" description="Acidic residues" evidence="1">
    <location>
        <begin position="130"/>
        <end position="144"/>
    </location>
</feature>
<feature type="region of interest" description="Disordered" evidence="1">
    <location>
        <begin position="88"/>
        <end position="110"/>
    </location>
</feature>
<dbReference type="Gene3D" id="3.40.50.11980">
    <property type="match status" value="1"/>
</dbReference>
<accession>A0A7S0A867</accession>
<protein>
    <recommendedName>
        <fullName evidence="2">RNase NYN domain-containing protein</fullName>
    </recommendedName>
</protein>
<evidence type="ECO:0000256" key="1">
    <source>
        <dbReference type="SAM" id="MobiDB-lite"/>
    </source>
</evidence>
<reference evidence="3" key="1">
    <citation type="submission" date="2021-01" db="EMBL/GenBank/DDBJ databases">
        <authorList>
            <person name="Corre E."/>
            <person name="Pelletier E."/>
            <person name="Niang G."/>
            <person name="Scheremetjew M."/>
            <person name="Finn R."/>
            <person name="Kale V."/>
            <person name="Holt S."/>
            <person name="Cochrane G."/>
            <person name="Meng A."/>
            <person name="Brown T."/>
            <person name="Cohen L."/>
        </authorList>
    </citation>
    <scope>NUCLEOTIDE SEQUENCE</scope>
    <source>
        <strain evidence="3">Pbaha01</strain>
    </source>
</reference>
<proteinExistence type="predicted"/>
<organism evidence="3">
    <name type="scientific">Pyrodinium bahamense</name>
    <dbReference type="NCBI Taxonomy" id="73915"/>
    <lineage>
        <taxon>Eukaryota</taxon>
        <taxon>Sar</taxon>
        <taxon>Alveolata</taxon>
        <taxon>Dinophyceae</taxon>
        <taxon>Gonyaulacales</taxon>
        <taxon>Pyrocystaceae</taxon>
        <taxon>Pyrodinium</taxon>
    </lineage>
</organism>
<feature type="domain" description="RNase NYN" evidence="2">
    <location>
        <begin position="396"/>
        <end position="531"/>
    </location>
</feature>
<feature type="region of interest" description="Disordered" evidence="1">
    <location>
        <begin position="130"/>
        <end position="169"/>
    </location>
</feature>